<dbReference type="PROSITE" id="PS50943">
    <property type="entry name" value="HTH_CROC1"/>
    <property type="match status" value="1"/>
</dbReference>
<dbReference type="GeneID" id="19320732"/>
<evidence type="ECO:0000256" key="7">
    <source>
        <dbReference type="SAM" id="SignalP"/>
    </source>
</evidence>
<proteinExistence type="inferred from homology"/>
<evidence type="ECO:0000259" key="8">
    <source>
        <dbReference type="PROSITE" id="PS50943"/>
    </source>
</evidence>
<dbReference type="SMART" id="SM01116">
    <property type="entry name" value="Cyanate_lyase"/>
    <property type="match status" value="1"/>
</dbReference>
<reference evidence="9 10" key="1">
    <citation type="journal article" date="2013" name="Plant Cell">
        <title>The transition from a phytopathogenic smut ancestor to an anamorphic biocontrol agent deciphered by comparative whole-genome analysis.</title>
        <authorList>
            <person name="Lefebvre F."/>
            <person name="Joly D.L."/>
            <person name="Labbe C."/>
            <person name="Teichmann B."/>
            <person name="Linning R."/>
            <person name="Belzile F."/>
            <person name="Bakkeren G."/>
            <person name="Belanger R.R."/>
        </authorList>
    </citation>
    <scope>NUCLEOTIDE SEQUENCE [LARGE SCALE GENOMIC DNA]</scope>
    <source>
        <strain evidence="9 10">PF-1</strain>
    </source>
</reference>
<dbReference type="GO" id="GO:0003677">
    <property type="term" value="F:DNA binding"/>
    <property type="evidence" value="ECO:0007669"/>
    <property type="project" value="InterPro"/>
</dbReference>
<feature type="active site" evidence="5">
    <location>
        <position position="161"/>
    </location>
</feature>
<comment type="similarity">
    <text evidence="2">Belongs to the MBF1 family.</text>
</comment>
<protein>
    <recommendedName>
        <fullName evidence="5">Cyanate hydratase</fullName>
        <shortName evidence="5">Cyanase</shortName>
        <ecNumber evidence="5">4.2.1.104</ecNumber>
    </recommendedName>
    <alternativeName>
        <fullName evidence="5">Cyanate hydrolase</fullName>
    </alternativeName>
    <alternativeName>
        <fullName evidence="5">Cyanate lyase</fullName>
    </alternativeName>
</protein>
<evidence type="ECO:0000256" key="2">
    <source>
        <dbReference type="ARBA" id="ARBA00009802"/>
    </source>
</evidence>
<dbReference type="NCBIfam" id="NF002773">
    <property type="entry name" value="PRK02866.1"/>
    <property type="match status" value="1"/>
</dbReference>
<evidence type="ECO:0000256" key="5">
    <source>
        <dbReference type="HAMAP-Rule" id="MF_03139"/>
    </source>
</evidence>
<feature type="region of interest" description="Disordered" evidence="6">
    <location>
        <begin position="42"/>
        <end position="61"/>
    </location>
</feature>
<dbReference type="PANTHER" id="PTHR34186">
    <property type="entry name" value="CYANATE HYDRATASE"/>
    <property type="match status" value="1"/>
</dbReference>
<evidence type="ECO:0000256" key="6">
    <source>
        <dbReference type="SAM" id="MobiDB-lite"/>
    </source>
</evidence>
<dbReference type="EMBL" id="KE361650">
    <property type="protein sequence ID" value="EPQ25793.1"/>
    <property type="molecule type" value="Genomic_DNA"/>
</dbReference>
<sequence length="220" mass="24177">MLQRSSSILLPLVRTALFRPVVIASSSPLLCLAPAIAPTTTTTATTTTRMASSSSASSSSASAVGQKPKILSSLPPIYSMLHEAKAKSGLSFEKLAQAMGRDEWYVAAIFYGQAKPAPEDLEKLSNTLDLRTEYLVDALGDGFFPHRGLGEFPPQDPVLYRLYEVLVVYGYPLKHMIHEKFGDGIMSAIDFEGHVDKIEDPKGDRVKITLNGKFLPYRRW</sequence>
<dbReference type="InterPro" id="IPR036581">
    <property type="entry name" value="Cyanate_lyase_C_sf"/>
</dbReference>
<dbReference type="HAMAP" id="MF_00535">
    <property type="entry name" value="Cyanate_hydrat"/>
    <property type="match status" value="1"/>
</dbReference>
<dbReference type="CDD" id="cd00559">
    <property type="entry name" value="Cyanase_C"/>
    <property type="match status" value="1"/>
</dbReference>
<dbReference type="CDD" id="cd00093">
    <property type="entry name" value="HTH_XRE"/>
    <property type="match status" value="1"/>
</dbReference>
<dbReference type="SUPFAM" id="SSF47413">
    <property type="entry name" value="lambda repressor-like DNA-binding domains"/>
    <property type="match status" value="1"/>
</dbReference>
<dbReference type="Pfam" id="PF01381">
    <property type="entry name" value="HTH_3"/>
    <property type="match status" value="1"/>
</dbReference>
<dbReference type="SMART" id="SM00530">
    <property type="entry name" value="HTH_XRE"/>
    <property type="match status" value="1"/>
</dbReference>
<organism evidence="9 10">
    <name type="scientific">Pseudozyma flocculosa PF-1</name>
    <dbReference type="NCBI Taxonomy" id="1277687"/>
    <lineage>
        <taxon>Eukaryota</taxon>
        <taxon>Fungi</taxon>
        <taxon>Dikarya</taxon>
        <taxon>Basidiomycota</taxon>
        <taxon>Ustilaginomycotina</taxon>
        <taxon>Ustilaginomycetes</taxon>
        <taxon>Ustilaginales</taxon>
        <taxon>Ustilaginaceae</taxon>
        <taxon>Pseudozyma</taxon>
    </lineage>
</organism>
<comment type="function">
    <text evidence="4">Transcriptional coactivator that stimulates GCN4-dependent transcriptional activity by bridging the DNA-binding region of GCN4 and TBP (SPT15), thereby recruiting TBP to GCN4-bound promoters. Involved in induction of the ribosome quality control (RQC) pathway; a pathway that degrades nascent peptide chains during problematic translation. Required to prevent stalled ribosomes from frameshifting.</text>
</comment>
<dbReference type="KEGG" id="pfp:PFL1_06660"/>
<dbReference type="eggNOG" id="ENOG502S3YJ">
    <property type="taxonomic scope" value="Eukaryota"/>
</dbReference>
<evidence type="ECO:0000256" key="3">
    <source>
        <dbReference type="ARBA" id="ARBA00023239"/>
    </source>
</evidence>
<evidence type="ECO:0000313" key="10">
    <source>
        <dbReference type="Proteomes" id="UP000053664"/>
    </source>
</evidence>
<dbReference type="InterPro" id="IPR003712">
    <property type="entry name" value="Cyanate_lyase_C"/>
</dbReference>
<feature type="chain" id="PRO_5001599560" description="Cyanate hydratase" evidence="7">
    <location>
        <begin position="25"/>
        <end position="220"/>
    </location>
</feature>
<feature type="active site" evidence="5">
    <location>
        <position position="164"/>
    </location>
</feature>
<dbReference type="SUPFAM" id="SSF55234">
    <property type="entry name" value="Cyanase C-terminal domain"/>
    <property type="match status" value="1"/>
</dbReference>
<comment type="function">
    <text evidence="1 5">Catalyzes the reaction of cyanate with bicarbonate to produce ammonia and carbon dioxide.</text>
</comment>
<evidence type="ECO:0000256" key="1">
    <source>
        <dbReference type="ARBA" id="ARBA00003561"/>
    </source>
</evidence>
<evidence type="ECO:0000313" key="9">
    <source>
        <dbReference type="EMBL" id="EPQ25793.1"/>
    </source>
</evidence>
<dbReference type="PRINTS" id="PR01693">
    <property type="entry name" value="CYANASE"/>
</dbReference>
<keyword evidence="3 5" id="KW-0456">Lyase</keyword>
<dbReference type="HOGENOM" id="CLU_103452_0_1_1"/>
<feature type="domain" description="HTH cro/C1-type" evidence="8">
    <location>
        <begin position="81"/>
        <end position="135"/>
    </location>
</feature>
<dbReference type="Gene3D" id="1.10.260.40">
    <property type="entry name" value="lambda repressor-like DNA-binding domains"/>
    <property type="match status" value="1"/>
</dbReference>
<comment type="catalytic activity">
    <reaction evidence="5">
        <text>cyanate + hydrogencarbonate + 3 H(+) = NH4(+) + 2 CO2</text>
        <dbReference type="Rhea" id="RHEA:11120"/>
        <dbReference type="ChEBI" id="CHEBI:15378"/>
        <dbReference type="ChEBI" id="CHEBI:16526"/>
        <dbReference type="ChEBI" id="CHEBI:17544"/>
        <dbReference type="ChEBI" id="CHEBI:28938"/>
        <dbReference type="ChEBI" id="CHEBI:29195"/>
        <dbReference type="EC" id="4.2.1.104"/>
    </reaction>
</comment>
<dbReference type="RefSeq" id="XP_007882397.1">
    <property type="nucleotide sequence ID" value="XM_007884206.1"/>
</dbReference>
<dbReference type="InterPro" id="IPR008076">
    <property type="entry name" value="Cyanase"/>
</dbReference>
<feature type="signal peptide" evidence="7">
    <location>
        <begin position="1"/>
        <end position="24"/>
    </location>
</feature>
<dbReference type="AlphaFoldDB" id="A0A061H0T4"/>
<dbReference type="Gene3D" id="3.30.1160.10">
    <property type="entry name" value="Cyanate lyase, C-terminal domain"/>
    <property type="match status" value="1"/>
</dbReference>
<dbReference type="Proteomes" id="UP000053664">
    <property type="component" value="Unassembled WGS sequence"/>
</dbReference>
<dbReference type="NCBIfam" id="TIGR00673">
    <property type="entry name" value="cynS"/>
    <property type="match status" value="1"/>
</dbReference>
<feature type="active site" evidence="5">
    <location>
        <position position="187"/>
    </location>
</feature>
<dbReference type="InterPro" id="IPR001387">
    <property type="entry name" value="Cro/C1-type_HTH"/>
</dbReference>
<dbReference type="OrthoDB" id="10019422at2759"/>
<dbReference type="GO" id="GO:0008824">
    <property type="term" value="F:cyanate hydratase activity"/>
    <property type="evidence" value="ECO:0007669"/>
    <property type="project" value="UniProtKB-UniRule"/>
</dbReference>
<dbReference type="EC" id="4.2.1.104" evidence="5"/>
<evidence type="ECO:0000256" key="4">
    <source>
        <dbReference type="ARBA" id="ARBA00035107"/>
    </source>
</evidence>
<gene>
    <name evidence="5" type="primary">cyn1</name>
    <name evidence="9" type="ORF">PFL1_06660</name>
</gene>
<name>A0A061H0T4_9BASI</name>
<dbReference type="Pfam" id="PF02560">
    <property type="entry name" value="Cyanate_lyase"/>
    <property type="match status" value="1"/>
</dbReference>
<accession>A0A061H0T4</accession>
<keyword evidence="7" id="KW-0732">Signal</keyword>
<dbReference type="InterPro" id="IPR010982">
    <property type="entry name" value="Lambda_DNA-bd_dom_sf"/>
</dbReference>
<comment type="similarity">
    <text evidence="5">Belongs to the cyanase family.</text>
</comment>
<dbReference type="PANTHER" id="PTHR34186:SF2">
    <property type="entry name" value="CYANATE HYDRATASE"/>
    <property type="match status" value="1"/>
</dbReference>